<protein>
    <submittedName>
        <fullName evidence="2">Uncharacterized protein</fullName>
    </submittedName>
</protein>
<dbReference type="OMA" id="YHRTEVI"/>
<name>A0A7J6QAS5_PEROL</name>
<accession>A0A7J6QAS5</accession>
<dbReference type="Proteomes" id="UP000553632">
    <property type="component" value="Unassembled WGS sequence"/>
</dbReference>
<feature type="region of interest" description="Disordered" evidence="1">
    <location>
        <begin position="122"/>
        <end position="163"/>
    </location>
</feature>
<keyword evidence="3" id="KW-1185">Reference proteome</keyword>
<feature type="non-terminal residue" evidence="2">
    <location>
        <position position="1"/>
    </location>
</feature>
<gene>
    <name evidence="2" type="ORF">FOZ63_019864</name>
</gene>
<feature type="region of interest" description="Disordered" evidence="1">
    <location>
        <begin position="1"/>
        <end position="43"/>
    </location>
</feature>
<dbReference type="AlphaFoldDB" id="A0A7J6QAS5"/>
<dbReference type="EMBL" id="JABANO010034702">
    <property type="protein sequence ID" value="KAF4704700.1"/>
    <property type="molecule type" value="Genomic_DNA"/>
</dbReference>
<sequence>EPPSCEGKHTRVGNSNITRTRHRNTTTSSLLPDRPHRRLHQSKCGPRQQVQRAFDLYKRSREAYIDYKIPLPRIDEEKSTNASTIPVTAAGGSSLSWVSLCDDDDDDDTIYPRQDSRLFRDHHHAGSVDIQPPVEGQRSAAPQSDCNTDGAGHATASTTHKTFETGRYQKPVVLTVNVTLKG</sequence>
<evidence type="ECO:0000313" key="2">
    <source>
        <dbReference type="EMBL" id="KAF4704700.1"/>
    </source>
</evidence>
<comment type="caution">
    <text evidence="2">The sequence shown here is derived from an EMBL/GenBank/DDBJ whole genome shotgun (WGS) entry which is preliminary data.</text>
</comment>
<proteinExistence type="predicted"/>
<feature type="non-terminal residue" evidence="2">
    <location>
        <position position="182"/>
    </location>
</feature>
<organism evidence="2 3">
    <name type="scientific">Perkinsus olseni</name>
    <name type="common">Perkinsus atlanticus</name>
    <dbReference type="NCBI Taxonomy" id="32597"/>
    <lineage>
        <taxon>Eukaryota</taxon>
        <taxon>Sar</taxon>
        <taxon>Alveolata</taxon>
        <taxon>Perkinsozoa</taxon>
        <taxon>Perkinsea</taxon>
        <taxon>Perkinsida</taxon>
        <taxon>Perkinsidae</taxon>
        <taxon>Perkinsus</taxon>
    </lineage>
</organism>
<evidence type="ECO:0000256" key="1">
    <source>
        <dbReference type="SAM" id="MobiDB-lite"/>
    </source>
</evidence>
<reference evidence="2 3" key="1">
    <citation type="submission" date="2020-04" db="EMBL/GenBank/DDBJ databases">
        <title>Perkinsus olseni comparative genomics.</title>
        <authorList>
            <person name="Bogema D.R."/>
        </authorList>
    </citation>
    <scope>NUCLEOTIDE SEQUENCE [LARGE SCALE GENOMIC DNA]</scope>
    <source>
        <strain evidence="2 3">ATCC PRA-207</strain>
    </source>
</reference>
<evidence type="ECO:0000313" key="3">
    <source>
        <dbReference type="Proteomes" id="UP000553632"/>
    </source>
</evidence>